<dbReference type="InterPro" id="IPR023186">
    <property type="entry name" value="IUNH"/>
</dbReference>
<gene>
    <name evidence="7" type="ORF">JYZ213_LOCUS8648</name>
    <name evidence="8" type="ORF">OXD698_LOCUS25685</name>
</gene>
<name>A0A813X4Q4_9BILA</name>
<keyword evidence="5" id="KW-0472">Membrane</keyword>
<protein>
    <recommendedName>
        <fullName evidence="6">Inosine/uridine-preferring nucleoside hydrolase domain-containing protein</fullName>
    </recommendedName>
</protein>
<comment type="similarity">
    <text evidence="1">Belongs to the IUNH family.</text>
</comment>
<dbReference type="Gene3D" id="3.90.245.10">
    <property type="entry name" value="Ribonucleoside hydrolase-like"/>
    <property type="match status" value="1"/>
</dbReference>
<dbReference type="EMBL" id="CAJNOG010000059">
    <property type="protein sequence ID" value="CAF0865183.1"/>
    <property type="molecule type" value="Genomic_DNA"/>
</dbReference>
<evidence type="ECO:0000313" key="7">
    <source>
        <dbReference type="EMBL" id="CAF0865183.1"/>
    </source>
</evidence>
<reference evidence="7" key="1">
    <citation type="submission" date="2021-02" db="EMBL/GenBank/DDBJ databases">
        <authorList>
            <person name="Nowell W R."/>
        </authorList>
    </citation>
    <scope>NUCLEOTIDE SEQUENCE</scope>
</reference>
<organism evidence="7 9">
    <name type="scientific">Adineta steineri</name>
    <dbReference type="NCBI Taxonomy" id="433720"/>
    <lineage>
        <taxon>Eukaryota</taxon>
        <taxon>Metazoa</taxon>
        <taxon>Spiralia</taxon>
        <taxon>Gnathifera</taxon>
        <taxon>Rotifera</taxon>
        <taxon>Eurotatoria</taxon>
        <taxon>Bdelloidea</taxon>
        <taxon>Adinetida</taxon>
        <taxon>Adinetidae</taxon>
        <taxon>Adineta</taxon>
    </lineage>
</organism>
<dbReference type="PANTHER" id="PTHR12304">
    <property type="entry name" value="INOSINE-URIDINE PREFERRING NUCLEOSIDE HYDROLASE"/>
    <property type="match status" value="1"/>
</dbReference>
<keyword evidence="5" id="KW-0812">Transmembrane</keyword>
<proteinExistence type="inferred from homology"/>
<keyword evidence="2" id="KW-0378">Hydrolase</keyword>
<dbReference type="PANTHER" id="PTHR12304:SF4">
    <property type="entry name" value="URIDINE NUCLEOSIDASE"/>
    <property type="match status" value="1"/>
</dbReference>
<dbReference type="GO" id="GO:0008477">
    <property type="term" value="F:purine nucleosidase activity"/>
    <property type="evidence" value="ECO:0007669"/>
    <property type="project" value="TreeGrafter"/>
</dbReference>
<sequence length="485" mass="52884">MTSVPETTPDHVRIIMNLNNPNGIQTVGYINPSSQSRPHNQEYQHQDARNGNKHQTSKPSGGRCSKPCLIGLGIGLAIGVLLVIAIAVPVGLTRSSSSGSSNTVTTNQVNSGTTSQVTTTTVNTTTNLQLVQNCIGQDISRQPVIIDTDVDIDDLWAILYLINVPTVDILAVTTVGDGFSVSSLSTGWTVANSVLTNIDSYLTSSSCLNQSTNIFLQPSPFDAVELIIYTLKYSQRPVDILVLGPFTNIAAAITRDRSIVSKIGTLYVSGGQFKSISDYPTLIPNPKLGIYPYLKKPPGTSYNVFLDLLAVQRVDDSGIKKYVAIPSSTQHQLPANINQVDMKLKALNITLSPFIYKLITSLANCTNQAESAISWWDNSAAQLMVQMQNNNTNGFCTTFENVESLYIISADSDQFFGQGLIDFQKTRPNTQGLSNYTICKEANADTFLTEFLTKISSNNLYSCETTYRNRFDIKLQSCLATYGFA</sequence>
<feature type="compositionally biased region" description="Basic and acidic residues" evidence="4">
    <location>
        <begin position="39"/>
        <end position="50"/>
    </location>
</feature>
<dbReference type="Pfam" id="PF01156">
    <property type="entry name" value="IU_nuc_hydro"/>
    <property type="match status" value="1"/>
</dbReference>
<dbReference type="InterPro" id="IPR001910">
    <property type="entry name" value="Inosine/uridine_hydrolase_dom"/>
</dbReference>
<dbReference type="AlphaFoldDB" id="A0A813X4Q4"/>
<evidence type="ECO:0000256" key="2">
    <source>
        <dbReference type="ARBA" id="ARBA00022801"/>
    </source>
</evidence>
<evidence type="ECO:0000256" key="4">
    <source>
        <dbReference type="SAM" id="MobiDB-lite"/>
    </source>
</evidence>
<evidence type="ECO:0000256" key="1">
    <source>
        <dbReference type="ARBA" id="ARBA00009176"/>
    </source>
</evidence>
<comment type="caution">
    <text evidence="7">The sequence shown here is derived from an EMBL/GenBank/DDBJ whole genome shotgun (WGS) entry which is preliminary data.</text>
</comment>
<accession>A0A813X4Q4</accession>
<feature type="domain" description="Inosine/uridine-preferring nucleoside hydrolase" evidence="6">
    <location>
        <begin position="144"/>
        <end position="448"/>
    </location>
</feature>
<evidence type="ECO:0000256" key="3">
    <source>
        <dbReference type="ARBA" id="ARBA00023295"/>
    </source>
</evidence>
<evidence type="ECO:0000259" key="6">
    <source>
        <dbReference type="Pfam" id="PF01156"/>
    </source>
</evidence>
<keyword evidence="3" id="KW-0326">Glycosidase</keyword>
<dbReference type="InterPro" id="IPR036452">
    <property type="entry name" value="Ribo_hydro-like"/>
</dbReference>
<feature type="region of interest" description="Disordered" evidence="4">
    <location>
        <begin position="25"/>
        <end position="62"/>
    </location>
</feature>
<dbReference type="Proteomes" id="UP000663845">
    <property type="component" value="Unassembled WGS sequence"/>
</dbReference>
<dbReference type="SUPFAM" id="SSF53590">
    <property type="entry name" value="Nucleoside hydrolase"/>
    <property type="match status" value="1"/>
</dbReference>
<evidence type="ECO:0000313" key="8">
    <source>
        <dbReference type="EMBL" id="CAF3932977.1"/>
    </source>
</evidence>
<keyword evidence="5" id="KW-1133">Transmembrane helix</keyword>
<evidence type="ECO:0000313" key="9">
    <source>
        <dbReference type="Proteomes" id="UP000663845"/>
    </source>
</evidence>
<dbReference type="EMBL" id="CAJOAZ010002481">
    <property type="protein sequence ID" value="CAF3932977.1"/>
    <property type="molecule type" value="Genomic_DNA"/>
</dbReference>
<dbReference type="GO" id="GO:0006152">
    <property type="term" value="P:purine nucleoside catabolic process"/>
    <property type="evidence" value="ECO:0007669"/>
    <property type="project" value="TreeGrafter"/>
</dbReference>
<dbReference type="GO" id="GO:0005829">
    <property type="term" value="C:cytosol"/>
    <property type="evidence" value="ECO:0007669"/>
    <property type="project" value="TreeGrafter"/>
</dbReference>
<evidence type="ECO:0000256" key="5">
    <source>
        <dbReference type="SAM" id="Phobius"/>
    </source>
</evidence>
<dbReference type="Proteomes" id="UP000663844">
    <property type="component" value="Unassembled WGS sequence"/>
</dbReference>
<feature type="transmembrane region" description="Helical" evidence="5">
    <location>
        <begin position="68"/>
        <end position="92"/>
    </location>
</feature>